<dbReference type="EMBL" id="HM596855">
    <property type="protein sequence ID" value="AEJ07903.1"/>
    <property type="molecule type" value="Genomic_DNA"/>
</dbReference>
<keyword evidence="7" id="KW-0539">Nucleus</keyword>
<evidence type="ECO:0000259" key="11">
    <source>
        <dbReference type="Pfam" id="PF26138"/>
    </source>
</evidence>
<dbReference type="GO" id="GO:0016787">
    <property type="term" value="F:hydrolase activity"/>
    <property type="evidence" value="ECO:0007669"/>
    <property type="project" value="UniProtKB-KW"/>
</dbReference>
<dbReference type="Pfam" id="PF13359">
    <property type="entry name" value="DDE_Tnp_4"/>
    <property type="match status" value="1"/>
</dbReference>
<keyword evidence="4" id="KW-0540">Nuclease</keyword>
<keyword evidence="5" id="KW-0479">Metal-binding</keyword>
<organism evidence="12">
    <name type="scientific">Zea mays subsp. mexicana</name>
    <name type="common">Mexican teosinte</name>
    <dbReference type="NCBI Taxonomy" id="4579"/>
    <lineage>
        <taxon>Eukaryota</taxon>
        <taxon>Viridiplantae</taxon>
        <taxon>Streptophyta</taxon>
        <taxon>Embryophyta</taxon>
        <taxon>Tracheophyta</taxon>
        <taxon>Spermatophyta</taxon>
        <taxon>Magnoliopsida</taxon>
        <taxon>Liliopsida</taxon>
        <taxon>Poales</taxon>
        <taxon>Poaceae</taxon>
        <taxon>PACMAD clade</taxon>
        <taxon>Panicoideae</taxon>
        <taxon>Andropogonodae</taxon>
        <taxon>Andropogoneae</taxon>
        <taxon>Tripsacinae</taxon>
        <taxon>Zea</taxon>
    </lineage>
</organism>
<evidence type="ECO:0000259" key="10">
    <source>
        <dbReference type="Pfam" id="PF13359"/>
    </source>
</evidence>
<evidence type="ECO:0000256" key="8">
    <source>
        <dbReference type="SAM" id="MobiDB-lite"/>
    </source>
</evidence>
<comment type="similarity">
    <text evidence="3">Belongs to the HARBI1 family.</text>
</comment>
<evidence type="ECO:0000259" key="9">
    <source>
        <dbReference type="Pfam" id="PF12776"/>
    </source>
</evidence>
<proteinExistence type="inferred from homology"/>
<protein>
    <submittedName>
        <fullName evidence="12">Putative PIFa transposase</fullName>
    </submittedName>
</protein>
<dbReference type="InterPro" id="IPR024752">
    <property type="entry name" value="Myb/SANT-like_dom"/>
</dbReference>
<dbReference type="InterPro" id="IPR058353">
    <property type="entry name" value="DUF8040"/>
</dbReference>
<keyword evidence="6" id="KW-0378">Hydrolase</keyword>
<feature type="compositionally biased region" description="Basic and acidic residues" evidence="8">
    <location>
        <begin position="446"/>
        <end position="458"/>
    </location>
</feature>
<evidence type="ECO:0000256" key="6">
    <source>
        <dbReference type="ARBA" id="ARBA00022801"/>
    </source>
</evidence>
<dbReference type="Pfam" id="PF12776">
    <property type="entry name" value="Myb_DNA-bind_3"/>
    <property type="match status" value="1"/>
</dbReference>
<dbReference type="InterPro" id="IPR045249">
    <property type="entry name" value="HARBI1-like"/>
</dbReference>
<gene>
    <name evidence="12" type="primary">tac6058</name>
</gene>
<evidence type="ECO:0000256" key="7">
    <source>
        <dbReference type="ARBA" id="ARBA00023242"/>
    </source>
</evidence>
<evidence type="ECO:0000256" key="5">
    <source>
        <dbReference type="ARBA" id="ARBA00022723"/>
    </source>
</evidence>
<feature type="domain" description="Myb/SANT-like" evidence="9">
    <location>
        <begin position="311"/>
        <end position="405"/>
    </location>
</feature>
<comment type="cofactor">
    <cofactor evidence="1">
        <name>a divalent metal cation</name>
        <dbReference type="ChEBI" id="CHEBI:60240"/>
    </cofactor>
</comment>
<sequence length="558" mass="64508">MAIIANRYQRRRPRHIVDANEVQERNVECRKQMLRNMYQGSNVYCYDSLRLTKRSFSDLSAILREKSGLQDTLNVSVEEKLAIFLLIVGHNTKMRLIRSTYGWSLEPISRHFNEVLRGILSLSHEFIKLPNPETTLPEDPKWKWFEDCLGALDGTHIDVNVPLTDQGRYRNRKQRITTNVLGVCDRQMKFLYVLAGWEGSASDSRILRDAMSREDSFVVPSGKYYLVDAGYTNGPGFLAPYRSTRYHLNEWAIQGNNPSTARELFNLRHATARNVIERTFGLLKMRWAILRTSSYFDLENQDKKTRGYVPWNDEMDKVLLDTFVDYYNKGDRCQNGWKSHVYTAAVKNVCEKCNVTITKENISSRSKTFDKHYNIINGLLSTSGFGWDWEKNKLKVDSDTVWDEYVERNKEAKGYRHKVVKFWDLLSLVYNKDQANGEGAKTAAESSKEMAKENDTGGKDAPYSVSSSSSLKRQRSDDSFNSIWCDKFDMLTSALKDDGPKLPSSAEVLAALQEVEGLDEDTELELYDILTSNARKFESMMALPMERRKRWLMMQLRK</sequence>
<comment type="subcellular location">
    <subcellularLocation>
        <location evidence="2">Nucleus</location>
    </subcellularLocation>
</comment>
<accession>I6M4S7</accession>
<feature type="domain" description="DDE Tnp4" evidence="10">
    <location>
        <begin position="152"/>
        <end position="292"/>
    </location>
</feature>
<dbReference type="PANTHER" id="PTHR22930:SF281">
    <property type="entry name" value="NUCLEASE"/>
    <property type="match status" value="1"/>
</dbReference>
<evidence type="ECO:0000313" key="12">
    <source>
        <dbReference type="EMBL" id="AEJ07903.1"/>
    </source>
</evidence>
<dbReference type="Pfam" id="PF26138">
    <property type="entry name" value="DUF8040"/>
    <property type="match status" value="1"/>
</dbReference>
<reference evidence="12" key="1">
    <citation type="journal article" date="2012" name="Plant J.">
        <title>Dynamic evolution of bz orthologous regions in the Andropogoneae and other grasses.</title>
        <authorList>
            <person name="Wang Q."/>
            <person name="Dooner H.K."/>
        </authorList>
    </citation>
    <scope>NUCLEOTIDE SEQUENCE</scope>
</reference>
<dbReference type="AlphaFoldDB" id="I6M4S7"/>
<dbReference type="GO" id="GO:0004518">
    <property type="term" value="F:nuclease activity"/>
    <property type="evidence" value="ECO:0007669"/>
    <property type="project" value="UniProtKB-KW"/>
</dbReference>
<evidence type="ECO:0000256" key="2">
    <source>
        <dbReference type="ARBA" id="ARBA00004123"/>
    </source>
</evidence>
<name>I6M4S7_ZEAMM</name>
<evidence type="ECO:0000256" key="4">
    <source>
        <dbReference type="ARBA" id="ARBA00022722"/>
    </source>
</evidence>
<feature type="domain" description="DUF8040" evidence="11">
    <location>
        <begin position="31"/>
        <end position="120"/>
    </location>
</feature>
<dbReference type="GO" id="GO:0046872">
    <property type="term" value="F:metal ion binding"/>
    <property type="evidence" value="ECO:0007669"/>
    <property type="project" value="UniProtKB-KW"/>
</dbReference>
<dbReference type="PANTHER" id="PTHR22930">
    <property type="match status" value="1"/>
</dbReference>
<feature type="region of interest" description="Disordered" evidence="8">
    <location>
        <begin position="437"/>
        <end position="470"/>
    </location>
</feature>
<dbReference type="GO" id="GO:0005634">
    <property type="term" value="C:nucleus"/>
    <property type="evidence" value="ECO:0007669"/>
    <property type="project" value="UniProtKB-SubCell"/>
</dbReference>
<evidence type="ECO:0000256" key="1">
    <source>
        <dbReference type="ARBA" id="ARBA00001968"/>
    </source>
</evidence>
<evidence type="ECO:0000256" key="3">
    <source>
        <dbReference type="ARBA" id="ARBA00006958"/>
    </source>
</evidence>
<dbReference type="InterPro" id="IPR027806">
    <property type="entry name" value="HARBI1_dom"/>
</dbReference>